<dbReference type="EMBL" id="CP094669">
    <property type="protein sequence ID" value="UOG76792.1"/>
    <property type="molecule type" value="Genomic_DNA"/>
</dbReference>
<protein>
    <recommendedName>
        <fullName evidence="4">DUF306 domain-containing protein</fullName>
    </recommendedName>
</protein>
<feature type="signal peptide" evidence="1">
    <location>
        <begin position="1"/>
        <end position="24"/>
    </location>
</feature>
<organism evidence="2 3">
    <name type="scientific">Hymenobacter tibetensis</name>
    <dbReference type="NCBI Taxonomy" id="497967"/>
    <lineage>
        <taxon>Bacteria</taxon>
        <taxon>Pseudomonadati</taxon>
        <taxon>Bacteroidota</taxon>
        <taxon>Cytophagia</taxon>
        <taxon>Cytophagales</taxon>
        <taxon>Hymenobacteraceae</taxon>
        <taxon>Hymenobacter</taxon>
    </lineage>
</organism>
<sequence length="125" mass="14012">MKTSPMLGSVLTSLLLLATLTVTASPRPSKAVPTNGYWNLETNLTTRNHTIVRFYNSSNQLVYEERLNNLCLDLSKGNGLCRRTAKQLNVALQEVLRTPDRAPHATLLATQFGQSRRVQRVYAVR</sequence>
<evidence type="ECO:0000313" key="3">
    <source>
        <dbReference type="Proteomes" id="UP000831113"/>
    </source>
</evidence>
<dbReference type="Proteomes" id="UP000831113">
    <property type="component" value="Chromosome"/>
</dbReference>
<proteinExistence type="predicted"/>
<reference evidence="2 3" key="1">
    <citation type="submission" date="2022-03" db="EMBL/GenBank/DDBJ databases">
        <title>Hymenobactersp. isolated from the air.</title>
        <authorList>
            <person name="Won M."/>
            <person name="Kwon S.-W."/>
        </authorList>
    </citation>
    <scope>NUCLEOTIDE SEQUENCE [LARGE SCALE GENOMIC DNA]</scope>
    <source>
        <strain evidence="2 3">KACC 21982</strain>
    </source>
</reference>
<keyword evidence="1" id="KW-0732">Signal</keyword>
<evidence type="ECO:0000256" key="1">
    <source>
        <dbReference type="SAM" id="SignalP"/>
    </source>
</evidence>
<evidence type="ECO:0008006" key="4">
    <source>
        <dbReference type="Google" id="ProtNLM"/>
    </source>
</evidence>
<evidence type="ECO:0000313" key="2">
    <source>
        <dbReference type="EMBL" id="UOG76792.1"/>
    </source>
</evidence>
<feature type="chain" id="PRO_5047036453" description="DUF306 domain-containing protein" evidence="1">
    <location>
        <begin position="25"/>
        <end position="125"/>
    </location>
</feature>
<dbReference type="RefSeq" id="WP_243801995.1">
    <property type="nucleotide sequence ID" value="NZ_CP094669.1"/>
</dbReference>
<name>A0ABY4D369_9BACT</name>
<accession>A0ABY4D369</accession>
<keyword evidence="3" id="KW-1185">Reference proteome</keyword>
<gene>
    <name evidence="2" type="ORF">MTX78_09355</name>
</gene>